<name>A0A1X0NI00_9TRYP</name>
<feature type="signal peptide" evidence="2">
    <location>
        <begin position="1"/>
        <end position="27"/>
    </location>
</feature>
<comment type="caution">
    <text evidence="3">The sequence shown here is derived from an EMBL/GenBank/DDBJ whole genome shotgun (WGS) entry which is preliminary data.</text>
</comment>
<feature type="chain" id="PRO_5012326286" description="Mucin TcMUCII" evidence="2">
    <location>
        <begin position="28"/>
        <end position="362"/>
    </location>
</feature>
<evidence type="ECO:0000256" key="1">
    <source>
        <dbReference type="SAM" id="MobiDB-lite"/>
    </source>
</evidence>
<dbReference type="VEuPathDB" id="TriTrypDB:TM35_000451200"/>
<feature type="compositionally biased region" description="Polar residues" evidence="1">
    <location>
        <begin position="173"/>
        <end position="190"/>
    </location>
</feature>
<feature type="compositionally biased region" description="Low complexity" evidence="1">
    <location>
        <begin position="132"/>
        <end position="159"/>
    </location>
</feature>
<dbReference type="EMBL" id="NBCO01000045">
    <property type="protein sequence ID" value="ORC84382.1"/>
    <property type="molecule type" value="Genomic_DNA"/>
</dbReference>
<evidence type="ECO:0000313" key="3">
    <source>
        <dbReference type="EMBL" id="ORC84382.1"/>
    </source>
</evidence>
<proteinExistence type="predicted"/>
<accession>A0A1X0NI00</accession>
<dbReference type="Proteomes" id="UP000192257">
    <property type="component" value="Unassembled WGS sequence"/>
</dbReference>
<feature type="compositionally biased region" description="Polar residues" evidence="1">
    <location>
        <begin position="200"/>
        <end position="217"/>
    </location>
</feature>
<dbReference type="AlphaFoldDB" id="A0A1X0NI00"/>
<feature type="region of interest" description="Disordered" evidence="1">
    <location>
        <begin position="69"/>
        <end position="318"/>
    </location>
</feature>
<sequence>MMMMMRRMMCVLAVVLCCACGYTMTAAATTTTAGQPKAVMAILDEGDKVGENEGIFGGLYEKIPYREGSGTSQSHISGGLVTSSTGIERGERGDAHGKQTSVREVRPSESESLPGASGSPNTVNTLTEKQKTATTHTPSPHPAAAKSMSSSGTTELTTALEDDLKRASAEPVTATTATESSEGVGSNTIKQPAESEKAPDNSTVYHGNVSQHSSPGEESTAPIDGSSGNQSTSTPGAAATSRSEETNTTILPNTENTVSEESTATPSRDSNLTQQSTATDDVTAVPNSPETNTTTPPSSENTGEAPTTTPSPVPVPNAGINTIASAVQNNKANVDSSSISPVWMRTAAPLLIVAVLVSATVY</sequence>
<feature type="compositionally biased region" description="Polar residues" evidence="1">
    <location>
        <begin position="118"/>
        <end position="127"/>
    </location>
</feature>
<feature type="compositionally biased region" description="Basic and acidic residues" evidence="1">
    <location>
        <begin position="88"/>
        <end position="109"/>
    </location>
</feature>
<evidence type="ECO:0008006" key="5">
    <source>
        <dbReference type="Google" id="ProtNLM"/>
    </source>
</evidence>
<evidence type="ECO:0000256" key="2">
    <source>
        <dbReference type="SAM" id="SignalP"/>
    </source>
</evidence>
<reference evidence="3 4" key="1">
    <citation type="submission" date="2017-03" db="EMBL/GenBank/DDBJ databases">
        <title>An alternative strategy for trypanosome survival in the mammalian bloodstream revealed through genome and transcriptome analysis of the ubiquitous bovine parasite Trypanosoma (Megatrypanum) theileri.</title>
        <authorList>
            <person name="Kelly S."/>
            <person name="Ivens A."/>
            <person name="Mott A."/>
            <person name="O'Neill E."/>
            <person name="Emms D."/>
            <person name="Macleod O."/>
            <person name="Voorheis P."/>
            <person name="Matthews J."/>
            <person name="Matthews K."/>
            <person name="Carrington M."/>
        </authorList>
    </citation>
    <scope>NUCLEOTIDE SEQUENCE [LARGE SCALE GENOMIC DNA]</scope>
    <source>
        <strain evidence="3">Edinburgh</strain>
    </source>
</reference>
<dbReference type="RefSeq" id="XP_028878448.1">
    <property type="nucleotide sequence ID" value="XM_029030217.1"/>
</dbReference>
<keyword evidence="2" id="KW-0732">Signal</keyword>
<organism evidence="3 4">
    <name type="scientific">Trypanosoma theileri</name>
    <dbReference type="NCBI Taxonomy" id="67003"/>
    <lineage>
        <taxon>Eukaryota</taxon>
        <taxon>Discoba</taxon>
        <taxon>Euglenozoa</taxon>
        <taxon>Kinetoplastea</taxon>
        <taxon>Metakinetoplastina</taxon>
        <taxon>Trypanosomatida</taxon>
        <taxon>Trypanosomatidae</taxon>
        <taxon>Trypanosoma</taxon>
    </lineage>
</organism>
<dbReference type="GeneID" id="39989997"/>
<keyword evidence="4" id="KW-1185">Reference proteome</keyword>
<evidence type="ECO:0000313" key="4">
    <source>
        <dbReference type="Proteomes" id="UP000192257"/>
    </source>
</evidence>
<protein>
    <recommendedName>
        <fullName evidence="5">Mucin TcMUCII</fullName>
    </recommendedName>
</protein>
<feature type="compositionally biased region" description="Polar residues" evidence="1">
    <location>
        <begin position="246"/>
        <end position="280"/>
    </location>
</feature>
<feature type="compositionally biased region" description="Low complexity" evidence="1">
    <location>
        <begin position="286"/>
        <end position="308"/>
    </location>
</feature>
<feature type="compositionally biased region" description="Polar residues" evidence="1">
    <location>
        <begin position="69"/>
        <end position="86"/>
    </location>
</feature>
<gene>
    <name evidence="3" type="ORF">TM35_000451200</name>
</gene>
<feature type="compositionally biased region" description="Polar residues" evidence="1">
    <location>
        <begin position="226"/>
        <end position="235"/>
    </location>
</feature>